<dbReference type="Pfam" id="PF00370">
    <property type="entry name" value="FGGY_N"/>
    <property type="match status" value="1"/>
</dbReference>
<dbReference type="InterPro" id="IPR018485">
    <property type="entry name" value="FGGY_C"/>
</dbReference>
<dbReference type="STRING" id="1424659.SAMN05216368_108205"/>
<dbReference type="EMBL" id="SOFD01000002">
    <property type="protein sequence ID" value="TFB82299.1"/>
    <property type="molecule type" value="Genomic_DNA"/>
</dbReference>
<evidence type="ECO:0000313" key="11">
    <source>
        <dbReference type="Proteomes" id="UP000298252"/>
    </source>
</evidence>
<organism evidence="8 10">
    <name type="scientific">Cryobacterium flavum</name>
    <dbReference type="NCBI Taxonomy" id="1424659"/>
    <lineage>
        <taxon>Bacteria</taxon>
        <taxon>Bacillati</taxon>
        <taxon>Actinomycetota</taxon>
        <taxon>Actinomycetes</taxon>
        <taxon>Micrococcales</taxon>
        <taxon>Microbacteriaceae</taxon>
        <taxon>Cryobacterium</taxon>
    </lineage>
</organism>
<dbReference type="InterPro" id="IPR018484">
    <property type="entry name" value="FGGY_N"/>
</dbReference>
<evidence type="ECO:0000256" key="2">
    <source>
        <dbReference type="ARBA" id="ARBA00022629"/>
    </source>
</evidence>
<gene>
    <name evidence="9" type="ORF">E3O21_01195</name>
    <name evidence="8" type="ORF">SAMN05216368_108205</name>
</gene>
<keyword evidence="3 5" id="KW-0808">Transferase</keyword>
<evidence type="ECO:0000256" key="5">
    <source>
        <dbReference type="RuleBase" id="RU003733"/>
    </source>
</evidence>
<dbReference type="Gene3D" id="3.30.420.40">
    <property type="match status" value="2"/>
</dbReference>
<dbReference type="InterPro" id="IPR018483">
    <property type="entry name" value="Carb_kinase_FGGY_CS"/>
</dbReference>
<dbReference type="PANTHER" id="PTHR43095:SF5">
    <property type="entry name" value="XYLULOSE KINASE"/>
    <property type="match status" value="1"/>
</dbReference>
<sequence length="501" mass="54254">MRDDRVVIAVDCSTTGAKASVWNADGTEVASGRAELDLNIPAPGRGEQDPRQWWTAMQSAVRSAVEGLDVSRVVSLTVTHQRESFVCLDDDGEAVRPAMLWLDSRAGEQVDQFGSADVHDRTGKPPNTTVSYYKLLWLAEHEPEVLRRTAHVVEVHGYLVHRMTGRWATSTASMDPTGLIDIRTGDYDAAVLTNLGLDHSQLSALYAPGDVIGGLTIDAAELLGLLPGTLIVAGAGDGQCAGLGAGVAEPGRAYLNIGTGLISGTYSSKYQPDRAYRAMMGTIPGSFAYETFVGAGTYMISWFIDTFTHASEKFRGGVEATLEVEASVVPRGSDGLYVVPYWNGALTPYWDHEARGIMVGLQGVHHRAHIYRAVLEGVAFELRLSQDQVEQATGDTVEEFVAMGGGSQCPLWCQIIADVLRRPIVLSRQRETTCLGAGMLAAFGAGLFPSIGHASEAMSATEVRYEPDPKAADDYEVLYRRYAAIYPAFRSFFHDRIEVIA</sequence>
<evidence type="ECO:0000313" key="10">
    <source>
        <dbReference type="Proteomes" id="UP000199639"/>
    </source>
</evidence>
<accession>A0A4R8VJM0</accession>
<dbReference type="InterPro" id="IPR043129">
    <property type="entry name" value="ATPase_NBD"/>
</dbReference>
<keyword evidence="4 5" id="KW-0418">Kinase</keyword>
<dbReference type="InterPro" id="IPR000577">
    <property type="entry name" value="Carb_kinase_FGGY"/>
</dbReference>
<dbReference type="Pfam" id="PF02782">
    <property type="entry name" value="FGGY_C"/>
    <property type="match status" value="1"/>
</dbReference>
<dbReference type="CDD" id="cd07779">
    <property type="entry name" value="ASKHA_NBD_FGGY_YgcE-like"/>
    <property type="match status" value="1"/>
</dbReference>
<keyword evidence="11" id="KW-1185">Reference proteome</keyword>
<dbReference type="PIRSF" id="PIRSF000538">
    <property type="entry name" value="GlpK"/>
    <property type="match status" value="1"/>
</dbReference>
<evidence type="ECO:0000313" key="8">
    <source>
        <dbReference type="EMBL" id="SDN96111.1"/>
    </source>
</evidence>
<dbReference type="EMBL" id="FNIB01000008">
    <property type="protein sequence ID" value="SDN96111.1"/>
    <property type="molecule type" value="Genomic_DNA"/>
</dbReference>
<name>A0A4R8VJM0_9MICO</name>
<keyword evidence="2" id="KW-0119">Carbohydrate metabolism</keyword>
<dbReference type="GO" id="GO:0042732">
    <property type="term" value="P:D-xylose metabolic process"/>
    <property type="evidence" value="ECO:0007669"/>
    <property type="project" value="UniProtKB-KW"/>
</dbReference>
<protein>
    <submittedName>
        <fullName evidence="9">Carbohydrate kinase</fullName>
    </submittedName>
    <submittedName>
        <fullName evidence="8">Xylulokinase</fullName>
    </submittedName>
</protein>
<dbReference type="SUPFAM" id="SSF53067">
    <property type="entry name" value="Actin-like ATPase domain"/>
    <property type="match status" value="2"/>
</dbReference>
<dbReference type="GO" id="GO:0016773">
    <property type="term" value="F:phosphotransferase activity, alcohol group as acceptor"/>
    <property type="evidence" value="ECO:0007669"/>
    <property type="project" value="InterPro"/>
</dbReference>
<feature type="domain" description="Carbohydrate kinase FGGY N-terminal" evidence="6">
    <location>
        <begin position="7"/>
        <end position="244"/>
    </location>
</feature>
<reference evidence="8 10" key="1">
    <citation type="submission" date="2016-10" db="EMBL/GenBank/DDBJ databases">
        <authorList>
            <person name="Varghese N."/>
            <person name="Submissions S."/>
        </authorList>
    </citation>
    <scope>NUCLEOTIDE SEQUENCE [LARGE SCALE GENOMIC DNA]</scope>
    <source>
        <strain evidence="8 10">CGMCC 1.11215</strain>
    </source>
</reference>
<dbReference type="Proteomes" id="UP000199639">
    <property type="component" value="Unassembled WGS sequence"/>
</dbReference>
<dbReference type="PANTHER" id="PTHR43095">
    <property type="entry name" value="SUGAR KINASE"/>
    <property type="match status" value="1"/>
</dbReference>
<dbReference type="AlphaFoldDB" id="A0A4R8VJM0"/>
<dbReference type="RefSeq" id="WP_092341284.1">
    <property type="nucleotide sequence ID" value="NZ_FNIB01000008.1"/>
</dbReference>
<feature type="domain" description="Carbohydrate kinase FGGY C-terminal" evidence="7">
    <location>
        <begin position="253"/>
        <end position="444"/>
    </location>
</feature>
<dbReference type="PROSITE" id="PS00445">
    <property type="entry name" value="FGGY_KINASES_2"/>
    <property type="match status" value="1"/>
</dbReference>
<evidence type="ECO:0000256" key="3">
    <source>
        <dbReference type="ARBA" id="ARBA00022679"/>
    </source>
</evidence>
<evidence type="ECO:0000259" key="6">
    <source>
        <dbReference type="Pfam" id="PF00370"/>
    </source>
</evidence>
<evidence type="ECO:0000256" key="1">
    <source>
        <dbReference type="ARBA" id="ARBA00009156"/>
    </source>
</evidence>
<evidence type="ECO:0000259" key="7">
    <source>
        <dbReference type="Pfam" id="PF02782"/>
    </source>
</evidence>
<dbReference type="InterPro" id="IPR050406">
    <property type="entry name" value="FGGY_Carb_Kinase"/>
</dbReference>
<comment type="similarity">
    <text evidence="1 5">Belongs to the FGGY kinase family.</text>
</comment>
<evidence type="ECO:0000313" key="9">
    <source>
        <dbReference type="EMBL" id="TFB82299.1"/>
    </source>
</evidence>
<dbReference type="GO" id="GO:0016301">
    <property type="term" value="F:kinase activity"/>
    <property type="evidence" value="ECO:0007669"/>
    <property type="project" value="UniProtKB-KW"/>
</dbReference>
<proteinExistence type="inferred from homology"/>
<dbReference type="Proteomes" id="UP000298252">
    <property type="component" value="Unassembled WGS sequence"/>
</dbReference>
<reference evidence="9 11" key="2">
    <citation type="submission" date="2019-03" db="EMBL/GenBank/DDBJ databases">
        <title>Genomics of glacier-inhabiting Cryobacterium strains.</title>
        <authorList>
            <person name="Liu Q."/>
            <person name="Xin Y.-H."/>
        </authorList>
    </citation>
    <scope>NUCLEOTIDE SEQUENCE [LARGE SCALE GENOMIC DNA]</scope>
    <source>
        <strain evidence="9 11">Hh8</strain>
    </source>
</reference>
<evidence type="ECO:0000256" key="4">
    <source>
        <dbReference type="ARBA" id="ARBA00022777"/>
    </source>
</evidence>
<keyword evidence="2" id="KW-0859">Xylose metabolism</keyword>